<feature type="transmembrane region" description="Helical" evidence="1">
    <location>
        <begin position="98"/>
        <end position="117"/>
    </location>
</feature>
<evidence type="ECO:0000256" key="1">
    <source>
        <dbReference type="SAM" id="Phobius"/>
    </source>
</evidence>
<dbReference type="Proteomes" id="UP001479436">
    <property type="component" value="Unassembled WGS sequence"/>
</dbReference>
<accession>A0ABR2WIM9</accession>
<dbReference type="EMBL" id="JASJQH010001428">
    <property type="protein sequence ID" value="KAK9761357.1"/>
    <property type="molecule type" value="Genomic_DNA"/>
</dbReference>
<reference evidence="2 3" key="1">
    <citation type="submission" date="2023-04" db="EMBL/GenBank/DDBJ databases">
        <title>Genome of Basidiobolus ranarum AG-B5.</title>
        <authorList>
            <person name="Stajich J.E."/>
            <person name="Carter-House D."/>
            <person name="Gryganskyi A."/>
        </authorList>
    </citation>
    <scope>NUCLEOTIDE SEQUENCE [LARGE SCALE GENOMIC DNA]</scope>
    <source>
        <strain evidence="2 3">AG-B5</strain>
    </source>
</reference>
<name>A0ABR2WIM9_9FUNG</name>
<keyword evidence="3" id="KW-1185">Reference proteome</keyword>
<evidence type="ECO:0000313" key="3">
    <source>
        <dbReference type="Proteomes" id="UP001479436"/>
    </source>
</evidence>
<keyword evidence="1" id="KW-0472">Membrane</keyword>
<protein>
    <submittedName>
        <fullName evidence="2">Uncharacterized protein</fullName>
    </submittedName>
</protein>
<feature type="transmembrane region" description="Helical" evidence="1">
    <location>
        <begin position="129"/>
        <end position="156"/>
    </location>
</feature>
<keyword evidence="1" id="KW-0812">Transmembrane</keyword>
<feature type="transmembrane region" description="Helical" evidence="1">
    <location>
        <begin position="6"/>
        <end position="27"/>
    </location>
</feature>
<evidence type="ECO:0000313" key="2">
    <source>
        <dbReference type="EMBL" id="KAK9761357.1"/>
    </source>
</evidence>
<organism evidence="2 3">
    <name type="scientific">Basidiobolus ranarum</name>
    <dbReference type="NCBI Taxonomy" id="34480"/>
    <lineage>
        <taxon>Eukaryota</taxon>
        <taxon>Fungi</taxon>
        <taxon>Fungi incertae sedis</taxon>
        <taxon>Zoopagomycota</taxon>
        <taxon>Entomophthoromycotina</taxon>
        <taxon>Basidiobolomycetes</taxon>
        <taxon>Basidiobolales</taxon>
        <taxon>Basidiobolaceae</taxon>
        <taxon>Basidiobolus</taxon>
    </lineage>
</organism>
<gene>
    <name evidence="2" type="ORF">K7432_013801</name>
</gene>
<comment type="caution">
    <text evidence="2">The sequence shown here is derived from an EMBL/GenBank/DDBJ whole genome shotgun (WGS) entry which is preliminary data.</text>
</comment>
<keyword evidence="1" id="KW-1133">Transmembrane helix</keyword>
<proteinExistence type="predicted"/>
<feature type="transmembrane region" description="Helical" evidence="1">
    <location>
        <begin position="244"/>
        <end position="264"/>
    </location>
</feature>
<feature type="transmembrane region" description="Helical" evidence="1">
    <location>
        <begin position="39"/>
        <end position="57"/>
    </location>
</feature>
<feature type="transmembrane region" description="Helical" evidence="1">
    <location>
        <begin position="162"/>
        <end position="183"/>
    </location>
</feature>
<sequence length="438" mass="49729">MLSIPVVAFMHAISATCSFFVLVCMIVIRVHRRSLTNRISFRLTAFYTFFVFNRHLLKFIRVAISTSDSNSKDSFGIYLQEHYLASPVFWVTVLSENLLFITVLYTLAIAINLQLVLLHNVRSVLNYQLAYIVPPPAIAFVVLLISTVGGLVNAQYWNVQTYITMTVFMSTLIYTSILSIIIVKKLFSTIRKFSIAIQTPKPNQPETSALILPTSDGQPVVKPSIKSRASYLTNRTIQRAVARILLYPFALTLVGLPVFIIRLVDFLMPQSTWDLDAVEYSMTLQGTFNAIAFLFDPTLHAALSSLNSHLLASYSGRLSQEAVRKNYRNQGESRSNMAHVKELIAAFYIHWFILRKHTNSQNTEKISTSSISESRATNRSRQKVEEWDLIKVTYSIDFLNMEKSLTEMDFVSKVNTALEQIQSGMADFERSKDDLDLL</sequence>